<keyword evidence="7" id="KW-0539">Nucleus</keyword>
<feature type="region of interest" description="Disordered" evidence="10">
    <location>
        <begin position="635"/>
        <end position="655"/>
    </location>
</feature>
<dbReference type="GO" id="GO:0045944">
    <property type="term" value="P:positive regulation of transcription by RNA polymerase II"/>
    <property type="evidence" value="ECO:0007669"/>
    <property type="project" value="TreeGrafter"/>
</dbReference>
<dbReference type="PROSITE" id="PS50157">
    <property type="entry name" value="ZINC_FINGER_C2H2_2"/>
    <property type="match status" value="3"/>
</dbReference>
<dbReference type="Gene3D" id="2.160.20.80">
    <property type="entry name" value="E3 ubiquitin-protein ligase SopA"/>
    <property type="match status" value="1"/>
</dbReference>
<dbReference type="InterPro" id="IPR013087">
    <property type="entry name" value="Znf_C2H2_type"/>
</dbReference>
<dbReference type="Proteomes" id="UP000663131">
    <property type="component" value="Chromosome 7"/>
</dbReference>
<dbReference type="AlphaFoldDB" id="A0A871R6K8"/>
<dbReference type="FunFam" id="3.30.160.60:FF:002343">
    <property type="entry name" value="Zinc finger protein 33A"/>
    <property type="match status" value="1"/>
</dbReference>
<accession>A0A871R6K8</accession>
<dbReference type="RefSeq" id="XP_041136887.1">
    <property type="nucleotide sequence ID" value="XM_041283535.1"/>
</dbReference>
<evidence type="ECO:0000256" key="7">
    <source>
        <dbReference type="ARBA" id="ARBA00023242"/>
    </source>
</evidence>
<dbReference type="KEGG" id="bbrx:BRETT_005050"/>
<keyword evidence="5 9" id="KW-0863">Zinc-finger</keyword>
<dbReference type="PANTHER" id="PTHR47257">
    <property type="entry name" value="PH-RESPONSE TRANSCRIPTION FACTOR PACC/RIM101"/>
    <property type="match status" value="1"/>
</dbReference>
<evidence type="ECO:0000256" key="2">
    <source>
        <dbReference type="ARBA" id="ARBA00022491"/>
    </source>
</evidence>
<feature type="region of interest" description="Disordered" evidence="10">
    <location>
        <begin position="17"/>
        <end position="51"/>
    </location>
</feature>
<evidence type="ECO:0000256" key="6">
    <source>
        <dbReference type="ARBA" id="ARBA00022833"/>
    </source>
</evidence>
<dbReference type="EMBL" id="CP063135">
    <property type="protein sequence ID" value="QOU20394.1"/>
    <property type="molecule type" value="Genomic_DNA"/>
</dbReference>
<dbReference type="PROSITE" id="PS00028">
    <property type="entry name" value="ZINC_FINGER_C2H2_1"/>
    <property type="match status" value="2"/>
</dbReference>
<dbReference type="Gene3D" id="3.30.160.60">
    <property type="entry name" value="Classic Zinc Finger"/>
    <property type="match status" value="2"/>
</dbReference>
<feature type="region of interest" description="Disordered" evidence="10">
    <location>
        <begin position="288"/>
        <end position="313"/>
    </location>
</feature>
<evidence type="ECO:0000259" key="11">
    <source>
        <dbReference type="PROSITE" id="PS50157"/>
    </source>
</evidence>
<gene>
    <name evidence="12" type="ORF">BRETT_005050</name>
</gene>
<evidence type="ECO:0000256" key="8">
    <source>
        <dbReference type="ARBA" id="ARBA00038089"/>
    </source>
</evidence>
<reference evidence="12" key="1">
    <citation type="submission" date="2020-10" db="EMBL/GenBank/DDBJ databases">
        <authorList>
            <person name="Palmer J.M."/>
        </authorList>
    </citation>
    <scope>NUCLEOTIDE SEQUENCE</scope>
    <source>
        <strain evidence="12">UCD 2041</strain>
    </source>
</reference>
<sequence>MDSLLQEKTPKVHPVAYMDVEGSPGRSRAISAHGAGRNEHQGGSKGHEEISQGISHGMTQGISHKMTQRINHEMRQEIPREPPQIPREMRQEIRQEMRQEIPQGISPEISQESEQAQKEPSDSQQGSTRISLGRPTESMSRKSFGKGRLPTFNTILAEAPSPGSPASDESSGTRGSSENSPETSSATSVSPSMRRTSTSAVSNKSQPPLRCKWRGCREVFTNARELYDHLCDFHVGRKCNKNLSLACGWEGCSVVTVKRDHITSHLRVHVPLKPYACETCGKRFKRPQDLKKHTRTHAAGGHRGHRTGSRGRRMQDFPLPGIPAPFPPLGRKHSLPAPPYANKLPALYNELKRAHIQPVYGVPFASRLDSLPAASPQQVAVPSLPALPAMGGFSSRQQLAAASSYFQQVSESMQGLQAQNLPLQNLQGMQSLAMQNANMQNANMQNANVNASIQNANIQNTSIQNASIQNTNIQNANIQNQNIHLSYNHPVCSQQLPHLQLPQLHYQQQAASLPPIALPAISPQGVTSVAGISPATASQATSRSQLRLYPAMPSSLHTGASTTAYPQYAFGSPSARAQGQFHVGTSQKCGPADLAAQIACLRLSEAEDNQLEQYKRHSRIVCAINDYLKGLLEKQDTPENRTGRAPEKKGAAKVLPSFSSSSRGIESLYPTIKV</sequence>
<comment type="subcellular location">
    <subcellularLocation>
        <location evidence="1">Nucleus</location>
    </subcellularLocation>
</comment>
<reference evidence="12" key="2">
    <citation type="journal article" name="BMC Genomics">
        <title>New genome assemblies reveal patterns of domestication and adaptation across Brettanomyces (Dekkera) species.</title>
        <authorList>
            <person name="Roach M.J."/>
            <person name="Borneman A.R."/>
        </authorList>
    </citation>
    <scope>NUCLEOTIDE SEQUENCE</scope>
    <source>
        <strain evidence="12">UCD 2041</strain>
    </source>
</reference>
<organism evidence="12 13">
    <name type="scientific">Dekkera bruxellensis</name>
    <name type="common">Brettanomyces custersii</name>
    <dbReference type="NCBI Taxonomy" id="5007"/>
    <lineage>
        <taxon>Eukaryota</taxon>
        <taxon>Fungi</taxon>
        <taxon>Dikarya</taxon>
        <taxon>Ascomycota</taxon>
        <taxon>Saccharomycotina</taxon>
        <taxon>Pichiomycetes</taxon>
        <taxon>Pichiales</taxon>
        <taxon>Pichiaceae</taxon>
        <taxon>Brettanomyces</taxon>
    </lineage>
</organism>
<feature type="compositionally biased region" description="Basic residues" evidence="10">
    <location>
        <begin position="292"/>
        <end position="312"/>
    </location>
</feature>
<keyword evidence="4" id="KW-0677">Repeat</keyword>
<dbReference type="InterPro" id="IPR036236">
    <property type="entry name" value="Znf_C2H2_sf"/>
</dbReference>
<dbReference type="GO" id="GO:0005634">
    <property type="term" value="C:nucleus"/>
    <property type="evidence" value="ECO:0007669"/>
    <property type="project" value="UniProtKB-SubCell"/>
</dbReference>
<protein>
    <recommendedName>
        <fullName evidence="11">C2H2-type domain-containing protein</fullName>
    </recommendedName>
</protein>
<evidence type="ECO:0000313" key="13">
    <source>
        <dbReference type="Proteomes" id="UP000663131"/>
    </source>
</evidence>
<dbReference type="SMART" id="SM00355">
    <property type="entry name" value="ZnF_C2H2"/>
    <property type="match status" value="3"/>
</dbReference>
<feature type="domain" description="C2H2-type" evidence="11">
    <location>
        <begin position="245"/>
        <end position="274"/>
    </location>
</feature>
<dbReference type="InterPro" id="IPR050806">
    <property type="entry name" value="pacC/RIM101"/>
</dbReference>
<feature type="domain" description="C2H2-type" evidence="11">
    <location>
        <begin position="209"/>
        <end position="239"/>
    </location>
</feature>
<dbReference type="Pfam" id="PF00096">
    <property type="entry name" value="zf-C2H2"/>
    <property type="match status" value="1"/>
</dbReference>
<keyword evidence="2" id="KW-0678">Repressor</keyword>
<evidence type="ECO:0000256" key="3">
    <source>
        <dbReference type="ARBA" id="ARBA00022723"/>
    </source>
</evidence>
<feature type="domain" description="C2H2-type" evidence="11">
    <location>
        <begin position="275"/>
        <end position="298"/>
    </location>
</feature>
<evidence type="ECO:0000256" key="10">
    <source>
        <dbReference type="SAM" id="MobiDB-lite"/>
    </source>
</evidence>
<evidence type="ECO:0000256" key="1">
    <source>
        <dbReference type="ARBA" id="ARBA00004123"/>
    </source>
</evidence>
<keyword evidence="3" id="KW-0479">Metal-binding</keyword>
<feature type="region of interest" description="Disordered" evidence="10">
    <location>
        <begin position="109"/>
        <end position="208"/>
    </location>
</feature>
<dbReference type="SUPFAM" id="SSF141571">
    <property type="entry name" value="Pentapeptide repeat-like"/>
    <property type="match status" value="1"/>
</dbReference>
<dbReference type="PANTHER" id="PTHR47257:SF1">
    <property type="entry name" value="PH-RESPONSE TRANSCRIPTION FACTOR PACC_RIM101"/>
    <property type="match status" value="1"/>
</dbReference>
<comment type="similarity">
    <text evidence="8">Belongs to the pacC/RIM101 family.</text>
</comment>
<evidence type="ECO:0000313" key="12">
    <source>
        <dbReference type="EMBL" id="QOU20394.1"/>
    </source>
</evidence>
<feature type="compositionally biased region" description="Polar residues" evidence="10">
    <location>
        <begin position="167"/>
        <end position="206"/>
    </location>
</feature>
<feature type="compositionally biased region" description="Basic and acidic residues" evidence="10">
    <location>
        <begin position="635"/>
        <end position="650"/>
    </location>
</feature>
<dbReference type="OrthoDB" id="6155966at2759"/>
<evidence type="ECO:0000256" key="4">
    <source>
        <dbReference type="ARBA" id="ARBA00022737"/>
    </source>
</evidence>
<evidence type="ECO:0000256" key="5">
    <source>
        <dbReference type="ARBA" id="ARBA00022771"/>
    </source>
</evidence>
<name>A0A871R6K8_DEKBR</name>
<evidence type="ECO:0000256" key="9">
    <source>
        <dbReference type="PROSITE-ProRule" id="PRU00042"/>
    </source>
</evidence>
<dbReference type="GeneID" id="64576973"/>
<proteinExistence type="inferred from homology"/>
<dbReference type="SUPFAM" id="SSF57667">
    <property type="entry name" value="beta-beta-alpha zinc fingers"/>
    <property type="match status" value="2"/>
</dbReference>
<feature type="compositionally biased region" description="Basic and acidic residues" evidence="10">
    <location>
        <begin position="36"/>
        <end position="50"/>
    </location>
</feature>
<keyword evidence="6" id="KW-0862">Zinc</keyword>
<dbReference type="GO" id="GO:0008270">
    <property type="term" value="F:zinc ion binding"/>
    <property type="evidence" value="ECO:0007669"/>
    <property type="project" value="UniProtKB-KW"/>
</dbReference>